<evidence type="ECO:0000256" key="5">
    <source>
        <dbReference type="ARBA" id="ARBA00022741"/>
    </source>
</evidence>
<dbReference type="Gene3D" id="3.40.50.10330">
    <property type="entry name" value="Probable inorganic polyphosphate/atp-NAD kinase, domain 1"/>
    <property type="match status" value="1"/>
</dbReference>
<keyword evidence="12" id="KW-1185">Reference proteome</keyword>
<evidence type="ECO:0000313" key="13">
    <source>
        <dbReference type="RefSeq" id="XP_002739009.1"/>
    </source>
</evidence>
<dbReference type="PROSITE" id="PS00479">
    <property type="entry name" value="ZF_DAG_PE_1"/>
    <property type="match status" value="1"/>
</dbReference>
<organism evidence="12 13">
    <name type="scientific">Saccoglossus kowalevskii</name>
    <name type="common">Acorn worm</name>
    <dbReference type="NCBI Taxonomy" id="10224"/>
    <lineage>
        <taxon>Eukaryota</taxon>
        <taxon>Metazoa</taxon>
        <taxon>Hemichordata</taxon>
        <taxon>Enteropneusta</taxon>
        <taxon>Harrimaniidae</taxon>
        <taxon>Saccoglossus</taxon>
    </lineage>
</organism>
<dbReference type="SMART" id="SM00046">
    <property type="entry name" value="DAGKc"/>
    <property type="match status" value="1"/>
</dbReference>
<dbReference type="GeneID" id="100376590"/>
<reference evidence="13" key="1">
    <citation type="submission" date="2025-08" db="UniProtKB">
        <authorList>
            <consortium name="RefSeq"/>
        </authorList>
    </citation>
    <scope>IDENTIFICATION</scope>
    <source>
        <tissue evidence="13">Testes</tissue>
    </source>
</reference>
<dbReference type="EC" id="2.7.1.107" evidence="9"/>
<evidence type="ECO:0000313" key="12">
    <source>
        <dbReference type="Proteomes" id="UP000694865"/>
    </source>
</evidence>
<dbReference type="RefSeq" id="XP_002739009.1">
    <property type="nucleotide sequence ID" value="XM_002738963.1"/>
</dbReference>
<feature type="domain" description="Phorbol-ester/DAG-type" evidence="10">
    <location>
        <begin position="137"/>
        <end position="189"/>
    </location>
</feature>
<keyword evidence="5 9" id="KW-0547">Nucleotide-binding</keyword>
<dbReference type="SUPFAM" id="SSF57889">
    <property type="entry name" value="Cysteine-rich domain"/>
    <property type="match status" value="2"/>
</dbReference>
<evidence type="ECO:0000256" key="1">
    <source>
        <dbReference type="ARBA" id="ARBA00009280"/>
    </source>
</evidence>
<comment type="catalytic activity">
    <reaction evidence="9">
        <text>a 1,2-diacyl-sn-glycerol + ATP = a 1,2-diacyl-sn-glycero-3-phosphate + ADP + H(+)</text>
        <dbReference type="Rhea" id="RHEA:10272"/>
        <dbReference type="ChEBI" id="CHEBI:15378"/>
        <dbReference type="ChEBI" id="CHEBI:17815"/>
        <dbReference type="ChEBI" id="CHEBI:30616"/>
        <dbReference type="ChEBI" id="CHEBI:58608"/>
        <dbReference type="ChEBI" id="CHEBI:456216"/>
        <dbReference type="EC" id="2.7.1.107"/>
    </reaction>
</comment>
<evidence type="ECO:0000256" key="8">
    <source>
        <dbReference type="ARBA" id="ARBA00022840"/>
    </source>
</evidence>
<dbReference type="InterPro" id="IPR017438">
    <property type="entry name" value="ATP-NAD_kinase_N"/>
</dbReference>
<dbReference type="InterPro" id="IPR002219">
    <property type="entry name" value="PKC_DAG/PE"/>
</dbReference>
<keyword evidence="2 9" id="KW-0808">Transferase</keyword>
<evidence type="ECO:0000256" key="6">
    <source>
        <dbReference type="ARBA" id="ARBA00022777"/>
    </source>
</evidence>
<dbReference type="InterPro" id="IPR037607">
    <property type="entry name" value="DGK"/>
</dbReference>
<dbReference type="SMART" id="SM00109">
    <property type="entry name" value="C1"/>
    <property type="match status" value="2"/>
</dbReference>
<keyword evidence="7" id="KW-0862">Zinc</keyword>
<accession>A0ABM0GWQ0</accession>
<dbReference type="PROSITE" id="PS50146">
    <property type="entry name" value="DAGK"/>
    <property type="match status" value="1"/>
</dbReference>
<dbReference type="Gene3D" id="3.30.60.20">
    <property type="match status" value="1"/>
</dbReference>
<name>A0ABM0GWQ0_SACKO</name>
<evidence type="ECO:0000259" key="11">
    <source>
        <dbReference type="PROSITE" id="PS50146"/>
    </source>
</evidence>
<dbReference type="SUPFAM" id="SSF111331">
    <property type="entry name" value="NAD kinase/diacylglycerol kinase-like"/>
    <property type="match status" value="1"/>
</dbReference>
<dbReference type="InterPro" id="IPR001206">
    <property type="entry name" value="Diacylglycerol_kinase_cat_dom"/>
</dbReference>
<feature type="domain" description="Phorbol-ester/DAG-type" evidence="10">
    <location>
        <begin position="74"/>
        <end position="123"/>
    </location>
</feature>
<dbReference type="Pfam" id="PF00130">
    <property type="entry name" value="C1_1"/>
    <property type="match status" value="1"/>
</dbReference>
<dbReference type="PANTHER" id="PTHR11255">
    <property type="entry name" value="DIACYLGLYCEROL KINASE"/>
    <property type="match status" value="1"/>
</dbReference>
<dbReference type="Gene3D" id="2.60.200.40">
    <property type="match status" value="1"/>
</dbReference>
<protein>
    <recommendedName>
        <fullName evidence="9">Diacylglycerol kinase</fullName>
        <shortName evidence="9">DAG kinase</shortName>
        <ecNumber evidence="9">2.7.1.107</ecNumber>
    </recommendedName>
</protein>
<evidence type="ECO:0000256" key="9">
    <source>
        <dbReference type="RuleBase" id="RU361128"/>
    </source>
</evidence>
<dbReference type="CDD" id="cd20801">
    <property type="entry name" value="C1_DGKepsilon_typeIII_rpt1"/>
    <property type="match status" value="1"/>
</dbReference>
<keyword evidence="4" id="KW-0677">Repeat</keyword>
<dbReference type="SMART" id="SM00045">
    <property type="entry name" value="DAGKa"/>
    <property type="match status" value="1"/>
</dbReference>
<comment type="similarity">
    <text evidence="1 9">Belongs to the eukaryotic diacylglycerol kinase family.</text>
</comment>
<evidence type="ECO:0000256" key="3">
    <source>
        <dbReference type="ARBA" id="ARBA00022723"/>
    </source>
</evidence>
<feature type="domain" description="DAGKc" evidence="11">
    <location>
        <begin position="229"/>
        <end position="366"/>
    </location>
</feature>
<dbReference type="CDD" id="cd20853">
    <property type="entry name" value="C1_DGKepsilon_typeIII_rpt2"/>
    <property type="match status" value="1"/>
</dbReference>
<evidence type="ECO:0000259" key="10">
    <source>
        <dbReference type="PROSITE" id="PS50081"/>
    </source>
</evidence>
<proteinExistence type="inferred from homology"/>
<keyword evidence="3" id="KW-0479">Metal-binding</keyword>
<dbReference type="Proteomes" id="UP000694865">
    <property type="component" value="Unplaced"/>
</dbReference>
<dbReference type="PANTHER" id="PTHR11255:SF118">
    <property type="entry name" value="DIACYLGLYCEROL KINASE EPSILON"/>
    <property type="match status" value="1"/>
</dbReference>
<dbReference type="Pfam" id="PF00609">
    <property type="entry name" value="DAGK_acc"/>
    <property type="match status" value="1"/>
</dbReference>
<dbReference type="Pfam" id="PF00781">
    <property type="entry name" value="DAGK_cat"/>
    <property type="match status" value="1"/>
</dbReference>
<gene>
    <name evidence="13" type="primary">LOC100376590</name>
</gene>
<keyword evidence="6 9" id="KW-0418">Kinase</keyword>
<dbReference type="InterPro" id="IPR000756">
    <property type="entry name" value="Diacylglycerol_kin_accessory"/>
</dbReference>
<dbReference type="PROSITE" id="PS50081">
    <property type="entry name" value="ZF_DAG_PE_2"/>
    <property type="match status" value="2"/>
</dbReference>
<dbReference type="InterPro" id="IPR016064">
    <property type="entry name" value="NAD/diacylglycerol_kinase_sf"/>
</dbReference>
<evidence type="ECO:0000256" key="4">
    <source>
        <dbReference type="ARBA" id="ARBA00022737"/>
    </source>
</evidence>
<keyword evidence="8 9" id="KW-0067">ATP-binding</keyword>
<evidence type="ECO:0000256" key="2">
    <source>
        <dbReference type="ARBA" id="ARBA00022679"/>
    </source>
</evidence>
<dbReference type="InterPro" id="IPR046349">
    <property type="entry name" value="C1-like_sf"/>
</dbReference>
<evidence type="ECO:0000256" key="7">
    <source>
        <dbReference type="ARBA" id="ARBA00022833"/>
    </source>
</evidence>
<sequence length="495" mass="56032">MTWEDKIDTSVGSPCRNLRFLKEMVSTIQEWWEEYPYQISLCVALVFFVIWTLSKTCKRRRRLHDIPVRDITKGHRWLLKDEFRRSTYCSVCESLITHGGVCDSCSVCADDICLSAADRLFACKALSLSKQVTQSMKHHWVRGNLPLFTACCVCKAECGNLPRLSDHRCVWCQRTVHDNCLYLVKTAECDFGKYCNLIIPPYCLSLTLVGWKGRRHWSVAGVVSPPDDRNWKPILVFCNRKSGNNEGEQILSTYRSMLNPVQVVDLSEVPPEKALELCNFIPHRTCTILVCGGDGTIAWVLGAIDSMNLQTRPNIGILPLGTGNDLARVLGWGEGYSGEENLDEWLDSIVNAKVTPIDRWSLNIVNLRRFGFRKPVKALSMTNYFSLGCDASIALKFHRQRESRPSWFKNRVINKIWYFFFGARDALLEQECKNFHKKVTLELDGAAVQLPEIGGIVVLNINSWGAGCALWGTSTGGNNIPKSRSVLVCELPSYF</sequence>